<keyword evidence="7" id="KW-1185">Reference proteome</keyword>
<dbReference type="InterPro" id="IPR002123">
    <property type="entry name" value="Plipid/glycerol_acylTrfase"/>
</dbReference>
<keyword evidence="4" id="KW-0472">Membrane</keyword>
<dbReference type="SMART" id="SM00563">
    <property type="entry name" value="PlsC"/>
    <property type="match status" value="1"/>
</dbReference>
<keyword evidence="4" id="KW-1133">Transmembrane helix</keyword>
<evidence type="ECO:0000256" key="2">
    <source>
        <dbReference type="ARBA" id="ARBA00022679"/>
    </source>
</evidence>
<evidence type="ECO:0000313" key="6">
    <source>
        <dbReference type="EMBL" id="RAJ88227.1"/>
    </source>
</evidence>
<feature type="domain" description="Phospholipid/glycerol acyltransferase" evidence="5">
    <location>
        <begin position="79"/>
        <end position="193"/>
    </location>
</feature>
<dbReference type="OrthoDB" id="9803035at2"/>
<evidence type="ECO:0000256" key="1">
    <source>
        <dbReference type="ARBA" id="ARBA00005189"/>
    </source>
</evidence>
<dbReference type="Proteomes" id="UP000249819">
    <property type="component" value="Unassembled WGS sequence"/>
</dbReference>
<dbReference type="PANTHER" id="PTHR10434:SF11">
    <property type="entry name" value="1-ACYL-SN-GLYCEROL-3-PHOSPHATE ACYLTRANSFERASE"/>
    <property type="match status" value="1"/>
</dbReference>
<keyword evidence="2 6" id="KW-0808">Transferase</keyword>
<feature type="transmembrane region" description="Helical" evidence="4">
    <location>
        <begin position="12"/>
        <end position="33"/>
    </location>
</feature>
<comment type="caution">
    <text evidence="6">The sequence shown here is derived from an EMBL/GenBank/DDBJ whole genome shotgun (WGS) entry which is preliminary data.</text>
</comment>
<keyword evidence="3 6" id="KW-0012">Acyltransferase</keyword>
<dbReference type="AlphaFoldDB" id="A0A327WBU0"/>
<evidence type="ECO:0000313" key="7">
    <source>
        <dbReference type="Proteomes" id="UP000249819"/>
    </source>
</evidence>
<organism evidence="6 7">
    <name type="scientific">Chitinophaga dinghuensis</name>
    <dbReference type="NCBI Taxonomy" id="1539050"/>
    <lineage>
        <taxon>Bacteria</taxon>
        <taxon>Pseudomonadati</taxon>
        <taxon>Bacteroidota</taxon>
        <taxon>Chitinophagia</taxon>
        <taxon>Chitinophagales</taxon>
        <taxon>Chitinophagaceae</taxon>
        <taxon>Chitinophaga</taxon>
    </lineage>
</organism>
<comment type="pathway">
    <text evidence="1">Lipid metabolism.</text>
</comment>
<dbReference type="RefSeq" id="WP_111590869.1">
    <property type="nucleotide sequence ID" value="NZ_QLMA01000001.1"/>
</dbReference>
<evidence type="ECO:0000259" key="5">
    <source>
        <dbReference type="SMART" id="SM00563"/>
    </source>
</evidence>
<dbReference type="Pfam" id="PF01553">
    <property type="entry name" value="Acyltransferase"/>
    <property type="match status" value="1"/>
</dbReference>
<protein>
    <submittedName>
        <fullName evidence="6">1-acyl-sn-glycerol-3-phosphate acyltransferase</fullName>
    </submittedName>
</protein>
<evidence type="ECO:0000256" key="4">
    <source>
        <dbReference type="SAM" id="Phobius"/>
    </source>
</evidence>
<keyword evidence="4" id="KW-0812">Transmembrane</keyword>
<dbReference type="PANTHER" id="PTHR10434">
    <property type="entry name" value="1-ACYL-SN-GLYCEROL-3-PHOSPHATE ACYLTRANSFERASE"/>
    <property type="match status" value="1"/>
</dbReference>
<accession>A0A327WBU0</accession>
<dbReference type="GO" id="GO:0006654">
    <property type="term" value="P:phosphatidic acid biosynthetic process"/>
    <property type="evidence" value="ECO:0007669"/>
    <property type="project" value="TreeGrafter"/>
</dbReference>
<name>A0A327WBU0_9BACT</name>
<dbReference type="GO" id="GO:0003841">
    <property type="term" value="F:1-acylglycerol-3-phosphate O-acyltransferase activity"/>
    <property type="evidence" value="ECO:0007669"/>
    <property type="project" value="TreeGrafter"/>
</dbReference>
<sequence length="248" mass="27772">MKMIKKILGTIFAAYALLLFAGTLLIVFIPIWISSFFSEPTPSKVFLTIGRFWMKVYMPLIGCPVRTKGREHFAKGQTYVVVCNHNALIDVPVTTPGVPGVNKTLAKASMGKIPLFGVLYRIGGILVDRSDETSRKNSIIQMRNALDMGMHMLLYPEGTRNRTGEPLKPFYDGAFTLAIDAQVPIIPSLLFHTKIVNPAGKGFYAWPHHIDYHFLPPVPTAGLTKDDVPALKEKVFKIMWDYYLANDK</sequence>
<dbReference type="SUPFAM" id="SSF69593">
    <property type="entry name" value="Glycerol-3-phosphate (1)-acyltransferase"/>
    <property type="match status" value="1"/>
</dbReference>
<reference evidence="6 7" key="1">
    <citation type="submission" date="2018-06" db="EMBL/GenBank/DDBJ databases">
        <title>Genomic Encyclopedia of Archaeal and Bacterial Type Strains, Phase II (KMG-II): from individual species to whole genera.</title>
        <authorList>
            <person name="Goeker M."/>
        </authorList>
    </citation>
    <scope>NUCLEOTIDE SEQUENCE [LARGE SCALE GENOMIC DNA]</scope>
    <source>
        <strain evidence="6 7">DSM 29821</strain>
    </source>
</reference>
<dbReference type="EMBL" id="QLMA01000001">
    <property type="protein sequence ID" value="RAJ88227.1"/>
    <property type="molecule type" value="Genomic_DNA"/>
</dbReference>
<gene>
    <name evidence="6" type="ORF">CLV59_101994</name>
</gene>
<proteinExistence type="predicted"/>
<evidence type="ECO:0000256" key="3">
    <source>
        <dbReference type="ARBA" id="ARBA00023315"/>
    </source>
</evidence>
<dbReference type="CDD" id="cd07989">
    <property type="entry name" value="LPLAT_AGPAT-like"/>
    <property type="match status" value="1"/>
</dbReference>